<dbReference type="AlphaFoldDB" id="A0A9X1MGY7"/>
<keyword evidence="2" id="KW-1185">Reference proteome</keyword>
<gene>
    <name evidence="1" type="ORF">LOC68_00550</name>
</gene>
<protein>
    <submittedName>
        <fullName evidence="1">Uncharacterized protein</fullName>
    </submittedName>
</protein>
<organism evidence="1 2">
    <name type="scientific">Blastopirellula sediminis</name>
    <dbReference type="NCBI Taxonomy" id="2894196"/>
    <lineage>
        <taxon>Bacteria</taxon>
        <taxon>Pseudomonadati</taxon>
        <taxon>Planctomycetota</taxon>
        <taxon>Planctomycetia</taxon>
        <taxon>Pirellulales</taxon>
        <taxon>Pirellulaceae</taxon>
        <taxon>Blastopirellula</taxon>
    </lineage>
</organism>
<dbReference type="Proteomes" id="UP001139103">
    <property type="component" value="Unassembled WGS sequence"/>
</dbReference>
<evidence type="ECO:0000313" key="1">
    <source>
        <dbReference type="EMBL" id="MCC9626883.1"/>
    </source>
</evidence>
<name>A0A9X1MGY7_9BACT</name>
<proteinExistence type="predicted"/>
<accession>A0A9X1MGY7</accession>
<reference evidence="1" key="1">
    <citation type="submission" date="2021-11" db="EMBL/GenBank/DDBJ databases">
        <title>Genome sequence.</title>
        <authorList>
            <person name="Sun Q."/>
        </authorList>
    </citation>
    <scope>NUCLEOTIDE SEQUENCE</scope>
    <source>
        <strain evidence="1">JC732</strain>
    </source>
</reference>
<sequence length="76" mass="8543">MALPEDSQTGEIACPVCTLALYYVCLEADGEMAPMLIRQGSMPVSDWRELCQCLQRRDSLSTVDAVLLLEEYRDTQ</sequence>
<comment type="caution">
    <text evidence="1">The sequence shown here is derived from an EMBL/GenBank/DDBJ whole genome shotgun (WGS) entry which is preliminary data.</text>
</comment>
<evidence type="ECO:0000313" key="2">
    <source>
        <dbReference type="Proteomes" id="UP001139103"/>
    </source>
</evidence>
<dbReference type="EMBL" id="JAJKFT010000001">
    <property type="protein sequence ID" value="MCC9626883.1"/>
    <property type="molecule type" value="Genomic_DNA"/>
</dbReference>
<dbReference type="RefSeq" id="WP_230214331.1">
    <property type="nucleotide sequence ID" value="NZ_JAJKFT010000001.1"/>
</dbReference>